<dbReference type="Proteomes" id="UP000836788">
    <property type="component" value="Chromosome 3"/>
</dbReference>
<feature type="region of interest" description="Disordered" evidence="1">
    <location>
        <begin position="660"/>
        <end position="802"/>
    </location>
</feature>
<evidence type="ECO:0000313" key="3">
    <source>
        <dbReference type="EMBL" id="CAG9287830.1"/>
    </source>
</evidence>
<feature type="transmembrane region" description="Helical" evidence="2">
    <location>
        <begin position="150"/>
        <end position="174"/>
    </location>
</feature>
<keyword evidence="2" id="KW-0472">Membrane</keyword>
<protein>
    <submittedName>
        <fullName evidence="3">Uncharacterized protein</fullName>
    </submittedName>
</protein>
<feature type="region of interest" description="Disordered" evidence="1">
    <location>
        <begin position="513"/>
        <end position="546"/>
    </location>
</feature>
<feature type="compositionally biased region" description="Polar residues" evidence="1">
    <location>
        <begin position="189"/>
        <end position="201"/>
    </location>
</feature>
<feature type="compositionally biased region" description="Polar residues" evidence="1">
    <location>
        <begin position="765"/>
        <end position="784"/>
    </location>
</feature>
<feature type="compositionally biased region" description="Basic residues" evidence="1">
    <location>
        <begin position="526"/>
        <end position="537"/>
    </location>
</feature>
<dbReference type="AlphaFoldDB" id="A0A8J9X9K7"/>
<evidence type="ECO:0000256" key="2">
    <source>
        <dbReference type="SAM" id="Phobius"/>
    </source>
</evidence>
<keyword evidence="2" id="KW-0812">Transmembrane</keyword>
<feature type="compositionally biased region" description="Low complexity" evidence="1">
    <location>
        <begin position="691"/>
        <end position="700"/>
    </location>
</feature>
<organism evidence="3">
    <name type="scientific">Phaeodactylum tricornutum</name>
    <name type="common">Diatom</name>
    <dbReference type="NCBI Taxonomy" id="2850"/>
    <lineage>
        <taxon>Eukaryota</taxon>
        <taxon>Sar</taxon>
        <taxon>Stramenopiles</taxon>
        <taxon>Ochrophyta</taxon>
        <taxon>Bacillariophyta</taxon>
        <taxon>Bacillariophyceae</taxon>
        <taxon>Bacillariophycidae</taxon>
        <taxon>Naviculales</taxon>
        <taxon>Phaeodactylaceae</taxon>
        <taxon>Phaeodactylum</taxon>
    </lineage>
</organism>
<feature type="compositionally biased region" description="Basic and acidic residues" evidence="1">
    <location>
        <begin position="660"/>
        <end position="678"/>
    </location>
</feature>
<feature type="compositionally biased region" description="Basic and acidic residues" evidence="1">
    <location>
        <begin position="713"/>
        <end position="730"/>
    </location>
</feature>
<feature type="transmembrane region" description="Helical" evidence="2">
    <location>
        <begin position="83"/>
        <end position="106"/>
    </location>
</feature>
<feature type="region of interest" description="Disordered" evidence="1">
    <location>
        <begin position="249"/>
        <end position="289"/>
    </location>
</feature>
<feature type="transmembrane region" description="Helical" evidence="2">
    <location>
        <begin position="112"/>
        <end position="138"/>
    </location>
</feature>
<name>A0A8J9X9K7_PHATR</name>
<sequence>MSSSQHWTPLVVAFVATVAMALQVSGGFHSSFVRVTAKTGEILSMVDSNAQEAVTATSIGVMGDGSDDFYRVGNDRRWIFSRVFLSIAMLCGGVALVMAWAISIAVPPTKRLWQIVSIASALAAVTQVPVFLIFAAFPCTDYEKQQTCQISTGAVLFMAGLIVWLAVTVLTQFLDPPLGVPTLDHWRTQPKSHQSASQGSRTRGAVTVWDRLRAGSRRTEDRRPILPINVTESISDLVEEAVHSSFADDGPLPFQRSVRSETPNDAYSHQASTRNVRSDELPDEEQGPVQGISLDHASAVADASLSLPVTKITPDESILDHDSLHSMLDNDTELHDAKQALPVFAVDTGNLPTASESIYKLEVNGKRCQTSTATGILGFAHKRRVKRTRAVKGYDVLEDDGGDDDNNEGHLIGSSQLNSCPPLEIVTIQMQPSLDETADDDSHWIDVHDTNGEGLLNVWNMLHDLQASEPIEYSAAEETIDFLSEGTTSVEKPLLREIATNVDDKGFLIFESSAEFSPPPENSVGTRRRSRRRRSRGPHSVCSSPSLLHVTIEEETAEDLEEHCLDSDDDPKHDKPLPLLTRTRSAPNLLASYIRSKNRSNVAEDLHMTGIHSFHRVENYRSEYSKANSLTDASKRDCDSHCKENSRAAVPVVSPRLEPKQSVWRDERHMRRGIHETETIVSTDSSDHHSLMSSPSPTSRRASRIRRLQQVQIDDKQSLRRRSRTLDPPKKRNSRRITPVRSSTQSVVSDPGSPNCRSRCPVSPNADQDTAATSEQTRTRSTGRVSPDLSFITTPSQQSLSNHSHISYADSGLVDTLNLSLAELHRPYDNECSPEEGSV</sequence>
<evidence type="ECO:0000256" key="1">
    <source>
        <dbReference type="SAM" id="MobiDB-lite"/>
    </source>
</evidence>
<feature type="compositionally biased region" description="Polar residues" evidence="1">
    <location>
        <begin position="260"/>
        <end position="275"/>
    </location>
</feature>
<gene>
    <name evidence="3" type="ORF">PTTT1_LOCUS36708</name>
</gene>
<feature type="transmembrane region" description="Helical" evidence="2">
    <location>
        <begin position="6"/>
        <end position="24"/>
    </location>
</feature>
<dbReference type="EMBL" id="OU594944">
    <property type="protein sequence ID" value="CAG9287830.1"/>
    <property type="molecule type" value="Genomic_DNA"/>
</dbReference>
<feature type="region of interest" description="Disordered" evidence="1">
    <location>
        <begin position="185"/>
        <end position="204"/>
    </location>
</feature>
<proteinExistence type="predicted"/>
<reference evidence="3" key="1">
    <citation type="submission" date="2022-02" db="EMBL/GenBank/DDBJ databases">
        <authorList>
            <person name="Giguere J D."/>
        </authorList>
    </citation>
    <scope>NUCLEOTIDE SEQUENCE</scope>
    <source>
        <strain evidence="3">CCAP 1055/1</strain>
    </source>
</reference>
<feature type="compositionally biased region" description="Polar residues" evidence="1">
    <location>
        <begin position="791"/>
        <end position="802"/>
    </location>
</feature>
<accession>A0A8J9X9K7</accession>
<keyword evidence="2" id="KW-1133">Transmembrane helix</keyword>